<dbReference type="RefSeq" id="XP_005713196.1">
    <property type="nucleotide sequence ID" value="XM_005713139.1"/>
</dbReference>
<dbReference type="PANTHER" id="PTHR21310:SF39">
    <property type="entry name" value="AMINOGLYCOSIDE PHOSPHOTRANSFERASE DOMAIN-CONTAINING PROTEIN"/>
    <property type="match status" value="1"/>
</dbReference>
<dbReference type="STRING" id="2769.R7Q6C0"/>
<reference evidence="3" key="1">
    <citation type="journal article" date="2013" name="Proc. Natl. Acad. Sci. U.S.A.">
        <title>Genome structure and metabolic features in the red seaweed Chondrus crispus shed light on evolution of the Archaeplastida.</title>
        <authorList>
            <person name="Collen J."/>
            <person name="Porcel B."/>
            <person name="Carre W."/>
            <person name="Ball S.G."/>
            <person name="Chaparro C."/>
            <person name="Tonon T."/>
            <person name="Barbeyron T."/>
            <person name="Michel G."/>
            <person name="Noel B."/>
            <person name="Valentin K."/>
            <person name="Elias M."/>
            <person name="Artiguenave F."/>
            <person name="Arun A."/>
            <person name="Aury J.M."/>
            <person name="Barbosa-Neto J.F."/>
            <person name="Bothwell J.H."/>
            <person name="Bouget F.Y."/>
            <person name="Brillet L."/>
            <person name="Cabello-Hurtado F."/>
            <person name="Capella-Gutierrez S."/>
            <person name="Charrier B."/>
            <person name="Cladiere L."/>
            <person name="Cock J.M."/>
            <person name="Coelho S.M."/>
            <person name="Colleoni C."/>
            <person name="Czjzek M."/>
            <person name="Da Silva C."/>
            <person name="Delage L."/>
            <person name="Denoeud F."/>
            <person name="Deschamps P."/>
            <person name="Dittami S.M."/>
            <person name="Gabaldon T."/>
            <person name="Gachon C.M."/>
            <person name="Groisillier A."/>
            <person name="Herve C."/>
            <person name="Jabbari K."/>
            <person name="Katinka M."/>
            <person name="Kloareg B."/>
            <person name="Kowalczyk N."/>
            <person name="Labadie K."/>
            <person name="Leblanc C."/>
            <person name="Lopez P.J."/>
            <person name="McLachlan D.H."/>
            <person name="Meslet-Cladiere L."/>
            <person name="Moustafa A."/>
            <person name="Nehr Z."/>
            <person name="Nyvall Collen P."/>
            <person name="Panaud O."/>
            <person name="Partensky F."/>
            <person name="Poulain J."/>
            <person name="Rensing S.A."/>
            <person name="Rousvoal S."/>
            <person name="Samson G."/>
            <person name="Symeonidi A."/>
            <person name="Weissenbach J."/>
            <person name="Zambounis A."/>
            <person name="Wincker P."/>
            <person name="Boyen C."/>
        </authorList>
    </citation>
    <scope>NUCLEOTIDE SEQUENCE [LARGE SCALE GENOMIC DNA]</scope>
    <source>
        <strain evidence="3">cv. Stackhouse</strain>
    </source>
</reference>
<dbReference type="InterPro" id="IPR051678">
    <property type="entry name" value="AGP_Transferase"/>
</dbReference>
<accession>R7Q6C0</accession>
<dbReference type="InterPro" id="IPR011009">
    <property type="entry name" value="Kinase-like_dom_sf"/>
</dbReference>
<dbReference type="Pfam" id="PF01636">
    <property type="entry name" value="APH"/>
    <property type="match status" value="1"/>
</dbReference>
<dbReference type="Proteomes" id="UP000012073">
    <property type="component" value="Unassembled WGS sequence"/>
</dbReference>
<name>R7Q6C0_CHOCR</name>
<feature type="domain" description="Aminoglycoside phosphotransferase" evidence="1">
    <location>
        <begin position="25"/>
        <end position="177"/>
    </location>
</feature>
<dbReference type="PANTHER" id="PTHR21310">
    <property type="entry name" value="AMINOGLYCOSIDE PHOSPHOTRANSFERASE-RELATED-RELATED"/>
    <property type="match status" value="1"/>
</dbReference>
<dbReference type="OrthoDB" id="3250044at2759"/>
<dbReference type="Gene3D" id="3.90.1200.10">
    <property type="match status" value="1"/>
</dbReference>
<evidence type="ECO:0000313" key="2">
    <source>
        <dbReference type="EMBL" id="CDF33393.1"/>
    </source>
</evidence>
<dbReference type="GeneID" id="17320913"/>
<organism evidence="2 3">
    <name type="scientific">Chondrus crispus</name>
    <name type="common">Carrageen Irish moss</name>
    <name type="synonym">Polymorpha crispa</name>
    <dbReference type="NCBI Taxonomy" id="2769"/>
    <lineage>
        <taxon>Eukaryota</taxon>
        <taxon>Rhodophyta</taxon>
        <taxon>Florideophyceae</taxon>
        <taxon>Rhodymeniophycidae</taxon>
        <taxon>Gigartinales</taxon>
        <taxon>Gigartinaceae</taxon>
        <taxon>Chondrus</taxon>
    </lineage>
</organism>
<dbReference type="EMBL" id="HG001644">
    <property type="protein sequence ID" value="CDF33393.1"/>
    <property type="molecule type" value="Genomic_DNA"/>
</dbReference>
<dbReference type="InterPro" id="IPR002575">
    <property type="entry name" value="Aminoglycoside_PTrfase"/>
</dbReference>
<evidence type="ECO:0000313" key="3">
    <source>
        <dbReference type="Proteomes" id="UP000012073"/>
    </source>
</evidence>
<proteinExistence type="predicted"/>
<dbReference type="SUPFAM" id="SSF56112">
    <property type="entry name" value="Protein kinase-like (PK-like)"/>
    <property type="match status" value="1"/>
</dbReference>
<protein>
    <recommendedName>
        <fullName evidence="1">Aminoglycoside phosphotransferase domain-containing protein</fullName>
    </recommendedName>
</protein>
<dbReference type="KEGG" id="ccp:CHC_T00002167001"/>
<gene>
    <name evidence="2" type="ORF">CHC_T00002167001</name>
</gene>
<evidence type="ECO:0000259" key="1">
    <source>
        <dbReference type="Pfam" id="PF01636"/>
    </source>
</evidence>
<dbReference type="Gramene" id="CDF33393">
    <property type="protein sequence ID" value="CDF33393"/>
    <property type="gene ID" value="CHC_T00002167001"/>
</dbReference>
<sequence length="210" mass="23975">MPAHAVLKEALIRSFEVPVDEETKVTYIVMEYVRGEVLKDCWDDMSEARRERVCDQAASAIAELQSLHVDRPGPIGGGRSRGTWFTTLGAGPFHSVRELEDWFTHKLDVCKRYNRAYASIPPFMGKFGKMVMSHMDVAPRNIILEGDNNICLIDWDFAGAYPVHFERAGLLNQVREADFCKRMLARMKPYEQEINDLESVTWAITSAYLI</sequence>
<keyword evidence="3" id="KW-1185">Reference proteome</keyword>
<dbReference type="AlphaFoldDB" id="R7Q6C0"/>